<keyword evidence="3 7" id="KW-1134">Transmembrane beta strand</keyword>
<dbReference type="Gene3D" id="2.170.130.10">
    <property type="entry name" value="TonB-dependent receptor, plug domain"/>
    <property type="match status" value="1"/>
</dbReference>
<evidence type="ECO:0000313" key="9">
    <source>
        <dbReference type="EMBL" id="MEN7546273.1"/>
    </source>
</evidence>
<keyword evidence="5 7" id="KW-0472">Membrane</keyword>
<evidence type="ECO:0000256" key="4">
    <source>
        <dbReference type="ARBA" id="ARBA00022692"/>
    </source>
</evidence>
<evidence type="ECO:0000256" key="1">
    <source>
        <dbReference type="ARBA" id="ARBA00004571"/>
    </source>
</evidence>
<dbReference type="InterPro" id="IPR012910">
    <property type="entry name" value="Plug_dom"/>
</dbReference>
<reference evidence="9 10" key="1">
    <citation type="submission" date="2024-04" db="EMBL/GenBank/DDBJ databases">
        <title>Novel genus in family Flammeovirgaceae.</title>
        <authorList>
            <person name="Nguyen T.H."/>
            <person name="Vuong T.Q."/>
            <person name="Le H."/>
            <person name="Kim S.-G."/>
        </authorList>
    </citation>
    <scope>NUCLEOTIDE SEQUENCE [LARGE SCALE GENOMIC DNA]</scope>
    <source>
        <strain evidence="9 10">JCM 23209</strain>
    </source>
</reference>
<comment type="similarity">
    <text evidence="7">Belongs to the TonB-dependent receptor family.</text>
</comment>
<dbReference type="Gene3D" id="2.40.170.20">
    <property type="entry name" value="TonB-dependent receptor, beta-barrel domain"/>
    <property type="match status" value="1"/>
</dbReference>
<dbReference type="InterPro" id="IPR023996">
    <property type="entry name" value="TonB-dep_OMP_SusC/RagA"/>
</dbReference>
<dbReference type="AlphaFoldDB" id="A0AAW9S4I0"/>
<keyword evidence="6 7" id="KW-0998">Cell outer membrane</keyword>
<dbReference type="PROSITE" id="PS52016">
    <property type="entry name" value="TONB_DEPENDENT_REC_3"/>
    <property type="match status" value="1"/>
</dbReference>
<comment type="subcellular location">
    <subcellularLocation>
        <location evidence="1 7">Cell outer membrane</location>
        <topology evidence="1 7">Multi-pass membrane protein</topology>
    </subcellularLocation>
</comment>
<keyword evidence="10" id="KW-1185">Reference proteome</keyword>
<organism evidence="9 10">
    <name type="scientific">Rapidithrix thailandica</name>
    <dbReference type="NCBI Taxonomy" id="413964"/>
    <lineage>
        <taxon>Bacteria</taxon>
        <taxon>Pseudomonadati</taxon>
        <taxon>Bacteroidota</taxon>
        <taxon>Cytophagia</taxon>
        <taxon>Cytophagales</taxon>
        <taxon>Flammeovirgaceae</taxon>
        <taxon>Rapidithrix</taxon>
    </lineage>
</organism>
<evidence type="ECO:0000256" key="2">
    <source>
        <dbReference type="ARBA" id="ARBA00022448"/>
    </source>
</evidence>
<dbReference type="Gene3D" id="2.60.40.1120">
    <property type="entry name" value="Carboxypeptidase-like, regulatory domain"/>
    <property type="match status" value="1"/>
</dbReference>
<dbReference type="SUPFAM" id="SSF56935">
    <property type="entry name" value="Porins"/>
    <property type="match status" value="1"/>
</dbReference>
<evidence type="ECO:0000259" key="8">
    <source>
        <dbReference type="Pfam" id="PF07715"/>
    </source>
</evidence>
<evidence type="ECO:0000256" key="6">
    <source>
        <dbReference type="ARBA" id="ARBA00023237"/>
    </source>
</evidence>
<dbReference type="NCBIfam" id="TIGR04057">
    <property type="entry name" value="SusC_RagA_signa"/>
    <property type="match status" value="1"/>
</dbReference>
<dbReference type="InterPro" id="IPR037066">
    <property type="entry name" value="Plug_dom_sf"/>
</dbReference>
<keyword evidence="4 7" id="KW-0812">Transmembrane</keyword>
<dbReference type="Proteomes" id="UP001403385">
    <property type="component" value="Unassembled WGS sequence"/>
</dbReference>
<comment type="caution">
    <text evidence="9">The sequence shown here is derived from an EMBL/GenBank/DDBJ whole genome shotgun (WGS) entry which is preliminary data.</text>
</comment>
<keyword evidence="2 7" id="KW-0813">Transport</keyword>
<dbReference type="Pfam" id="PF07715">
    <property type="entry name" value="Plug"/>
    <property type="match status" value="1"/>
</dbReference>
<evidence type="ECO:0000313" key="10">
    <source>
        <dbReference type="Proteomes" id="UP001403385"/>
    </source>
</evidence>
<sequence length="1148" mass="127327">MKREHLHQVWKMTKYISFGIFLQALLGGLLSAEPGIAQKSVDEIYVYHQHSNKTVQAVFKEIESQTDFFFTYREHEVLSKKYHLLSGKISLGELLRDISVQHKVHFKRINNNISVNDRQKTEEVPIVEVMAEEEIMVSGKVTDKANVPLPGVNILLKGTSKGTTTNAEGGFQLKVPEGAVLVFSFIGYQNQEVAIGAQTRLNVVMEEEYEQLEEVVVTALGVKRETKALGYSVTEVNAETMTKAPALNSINSLAGKVAGVDISAPNTGPGGSSRVVIRGNSSLSPNSQPLYVIDGMPVDNQTPGQAGDYGGLDLGDGISSLNPDDIATMSVLKGPAAAALYGTRAQHGVILITTKQGKARKGIGVEFNSNVVFDVMGAQFKDVQKVYGQGSTEDPLPDTQDRATRYGSWGAKLDPSVMVFRFDGEMVDYGDKNSTIRDFFRTGHTLSNTLTLSGGNEQSTFRFSMTDLRNEDIVPNSGLERKTFTLRGTTKLGKKMTVDAKVTYQNEKVNNRPFLGNTDENAALVLTRLPANVDINWLKDLRLNEDGTYRNWNNSSERVNPFYIINEMSNKTVKDRIMGFAEFNYAMTDWLNLRLKAGLDQYSFYHQSKAPRTTPNRVNGTMEEIHMKASEFNGEFLLTAKKQFSEDWFASASVGGNLMKSQTERTDIVASNEITGNLSSINNYTVFSTLFSQPRKQINSLYAFGNLSYRNFLFLDVTARNDWSSTLPTANNSYFYPSVAASFVFTDAWDFTGNLLSFGKIRASYAEVGGDTDPYNLDLSYSLRPYAFGGRQMVAANLDRIPNKELLPSRTKGFEVGLDLRFLKGRVNLDMTYYNQMTHDEIIALPVALSSGSSYLIVNAGKVSNKGIELLLTTNLVQSKNIDWELSFNFAKNTNKVVKLLEGVKTHELSRATWVSAYIQANEGERYGQIVGFDFRRDEQGNIIYATSGENKGLPLRSGEPVVLGNGVYDWTGGIGNTLRYKNFGLKALIDVKMGADVLSMTNMALYFTGVHMHTLEGREDGYIGKGVKPVVGGDGTVSYVPNDQRVTSHKYFTSLQNNDILTPFIYDASYVKLRELALSYSVPNQSLEKSFIRGLSFALVARNLWTIYSNLPNVDPESSYNNGNGQGFEYGSLPTRISYGFNINAKF</sequence>
<proteinExistence type="inferred from homology"/>
<feature type="domain" description="TonB-dependent receptor plug" evidence="8">
    <location>
        <begin position="229"/>
        <end position="349"/>
    </location>
</feature>
<dbReference type="InterPro" id="IPR008969">
    <property type="entry name" value="CarboxyPept-like_regulatory"/>
</dbReference>
<dbReference type="InterPro" id="IPR023997">
    <property type="entry name" value="TonB-dep_OMP_SusC/RagA_CS"/>
</dbReference>
<dbReference type="RefSeq" id="WP_346819061.1">
    <property type="nucleotide sequence ID" value="NZ_JBDKWZ010000001.1"/>
</dbReference>
<name>A0AAW9S4I0_9BACT</name>
<gene>
    <name evidence="9" type="ORF">AAG747_00045</name>
</gene>
<dbReference type="SUPFAM" id="SSF49464">
    <property type="entry name" value="Carboxypeptidase regulatory domain-like"/>
    <property type="match status" value="1"/>
</dbReference>
<accession>A0AAW9S4I0</accession>
<dbReference type="InterPro" id="IPR039426">
    <property type="entry name" value="TonB-dep_rcpt-like"/>
</dbReference>
<dbReference type="GO" id="GO:0009279">
    <property type="term" value="C:cell outer membrane"/>
    <property type="evidence" value="ECO:0007669"/>
    <property type="project" value="UniProtKB-SubCell"/>
</dbReference>
<evidence type="ECO:0000256" key="5">
    <source>
        <dbReference type="ARBA" id="ARBA00023136"/>
    </source>
</evidence>
<dbReference type="NCBIfam" id="TIGR04056">
    <property type="entry name" value="OMP_RagA_SusC"/>
    <property type="match status" value="1"/>
</dbReference>
<dbReference type="EMBL" id="JBDKWZ010000001">
    <property type="protein sequence ID" value="MEN7546273.1"/>
    <property type="molecule type" value="Genomic_DNA"/>
</dbReference>
<evidence type="ECO:0000256" key="3">
    <source>
        <dbReference type="ARBA" id="ARBA00022452"/>
    </source>
</evidence>
<evidence type="ECO:0000256" key="7">
    <source>
        <dbReference type="PROSITE-ProRule" id="PRU01360"/>
    </source>
</evidence>
<dbReference type="Pfam" id="PF13715">
    <property type="entry name" value="CarbopepD_reg_2"/>
    <property type="match status" value="1"/>
</dbReference>
<dbReference type="InterPro" id="IPR036942">
    <property type="entry name" value="Beta-barrel_TonB_sf"/>
</dbReference>
<protein>
    <submittedName>
        <fullName evidence="9">SusC/RagA family TonB-linked outer membrane protein</fullName>
    </submittedName>
</protein>